<reference evidence="1" key="1">
    <citation type="submission" date="2023-10" db="EMBL/GenBank/DDBJ databases">
        <title>Genome assembly of Pristionchus species.</title>
        <authorList>
            <person name="Yoshida K."/>
            <person name="Sommer R.J."/>
        </authorList>
    </citation>
    <scope>NUCLEOTIDE SEQUENCE</scope>
    <source>
        <strain evidence="1">RS0144</strain>
    </source>
</reference>
<feature type="non-terminal residue" evidence="1">
    <location>
        <position position="1"/>
    </location>
</feature>
<name>A0AAV5UL98_9BILA</name>
<protein>
    <submittedName>
        <fullName evidence="1">Uncharacterized protein</fullName>
    </submittedName>
</protein>
<dbReference type="EMBL" id="BTSX01000006">
    <property type="protein sequence ID" value="GMT07077.1"/>
    <property type="molecule type" value="Genomic_DNA"/>
</dbReference>
<dbReference type="AlphaFoldDB" id="A0AAV5UL98"/>
<feature type="non-terminal residue" evidence="1">
    <location>
        <position position="125"/>
    </location>
</feature>
<gene>
    <name evidence="1" type="ORF">PENTCL1PPCAC_29251</name>
</gene>
<dbReference type="Proteomes" id="UP001432027">
    <property type="component" value="Unassembled WGS sequence"/>
</dbReference>
<sequence>FSVMVDTRNVVVETLGPLATGQFRELAYVFGPPFLENWRAKMDQEHWPPQNGRSVDGNEQLAFTEETVTTGPGTDYSSERLYCRLDGSVYYEPSSDVSLRISLFEEERLTHADLPTGHAILVKVG</sequence>
<proteinExistence type="predicted"/>
<evidence type="ECO:0000313" key="1">
    <source>
        <dbReference type="EMBL" id="GMT07077.1"/>
    </source>
</evidence>
<accession>A0AAV5UL98</accession>
<comment type="caution">
    <text evidence="1">The sequence shown here is derived from an EMBL/GenBank/DDBJ whole genome shotgun (WGS) entry which is preliminary data.</text>
</comment>
<organism evidence="1 2">
    <name type="scientific">Pristionchus entomophagus</name>
    <dbReference type="NCBI Taxonomy" id="358040"/>
    <lineage>
        <taxon>Eukaryota</taxon>
        <taxon>Metazoa</taxon>
        <taxon>Ecdysozoa</taxon>
        <taxon>Nematoda</taxon>
        <taxon>Chromadorea</taxon>
        <taxon>Rhabditida</taxon>
        <taxon>Rhabditina</taxon>
        <taxon>Diplogasteromorpha</taxon>
        <taxon>Diplogasteroidea</taxon>
        <taxon>Neodiplogasteridae</taxon>
        <taxon>Pristionchus</taxon>
    </lineage>
</organism>
<keyword evidence="2" id="KW-1185">Reference proteome</keyword>
<evidence type="ECO:0000313" key="2">
    <source>
        <dbReference type="Proteomes" id="UP001432027"/>
    </source>
</evidence>